<feature type="domain" description="Immunoglobulin" evidence="8">
    <location>
        <begin position="19"/>
        <end position="118"/>
    </location>
</feature>
<keyword evidence="6" id="KW-0812">Transmembrane</keyword>
<evidence type="ECO:0000313" key="10">
    <source>
        <dbReference type="Proteomes" id="UP001558613"/>
    </source>
</evidence>
<organism evidence="9 10">
    <name type="scientific">Cirrhinus molitorella</name>
    <name type="common">mud carp</name>
    <dbReference type="NCBI Taxonomy" id="172907"/>
    <lineage>
        <taxon>Eukaryota</taxon>
        <taxon>Metazoa</taxon>
        <taxon>Chordata</taxon>
        <taxon>Craniata</taxon>
        <taxon>Vertebrata</taxon>
        <taxon>Euteleostomi</taxon>
        <taxon>Actinopterygii</taxon>
        <taxon>Neopterygii</taxon>
        <taxon>Teleostei</taxon>
        <taxon>Ostariophysi</taxon>
        <taxon>Cypriniformes</taxon>
        <taxon>Cyprinidae</taxon>
        <taxon>Labeoninae</taxon>
        <taxon>Labeonini</taxon>
        <taxon>Cirrhinus</taxon>
    </lineage>
</organism>
<dbReference type="Pfam" id="PF07686">
    <property type="entry name" value="V-set"/>
    <property type="match status" value="1"/>
</dbReference>
<evidence type="ECO:0000256" key="7">
    <source>
        <dbReference type="SAM" id="SignalP"/>
    </source>
</evidence>
<protein>
    <recommendedName>
        <fullName evidence="8">Immunoglobulin domain-containing protein</fullName>
    </recommendedName>
</protein>
<accession>A0ABR3NWT1</accession>
<evidence type="ECO:0000256" key="6">
    <source>
        <dbReference type="SAM" id="Phobius"/>
    </source>
</evidence>
<evidence type="ECO:0000256" key="2">
    <source>
        <dbReference type="ARBA" id="ARBA00022729"/>
    </source>
</evidence>
<keyword evidence="2 7" id="KW-0732">Signal</keyword>
<feature type="region of interest" description="Disordered" evidence="5">
    <location>
        <begin position="269"/>
        <end position="306"/>
    </location>
</feature>
<evidence type="ECO:0000256" key="4">
    <source>
        <dbReference type="ARBA" id="ARBA00023180"/>
    </source>
</evidence>
<dbReference type="InterPro" id="IPR003599">
    <property type="entry name" value="Ig_sub"/>
</dbReference>
<sequence length="306" mass="34068">MALRLLLSCILLTTGFSAEISMLVQTGASLQLDIRTQEKLPDFDDFSWKNEKSENIAKYSSESKKVKLHDSYKNRVDFNNKSFSLTLKDTQKTDSGVYTAIASGQSDNNIVTYRVSVIDAVESPVLAVNSSWSSPDPCSFTCNGRYIIISSIYNSSSCSPEEVTSSDNHILRLNCSGDSIMCNYSNPVSWKNDTKKVNELCTVNQGPERLQAKEASLHLLWLIPVCLFTIGSLVVFGKLKKGAQKNEQTIYAEVDDNNKPQKSLEMLKKSENPQTVYDTAKDPGQTDVTIHTTPNDDHMNQVNVKQ</sequence>
<dbReference type="EMBL" id="JAYMGO010000002">
    <property type="protein sequence ID" value="KAL1280960.1"/>
    <property type="molecule type" value="Genomic_DNA"/>
</dbReference>
<evidence type="ECO:0000259" key="8">
    <source>
        <dbReference type="SMART" id="SM00409"/>
    </source>
</evidence>
<gene>
    <name evidence="9" type="ORF">QQF64_015560</name>
</gene>
<reference evidence="9 10" key="1">
    <citation type="submission" date="2023-09" db="EMBL/GenBank/DDBJ databases">
        <authorList>
            <person name="Wang M."/>
        </authorList>
    </citation>
    <scope>NUCLEOTIDE SEQUENCE [LARGE SCALE GENOMIC DNA]</scope>
    <source>
        <strain evidence="9">GT-2023</strain>
        <tissue evidence="9">Liver</tissue>
    </source>
</reference>
<comment type="subcellular location">
    <subcellularLocation>
        <location evidence="1">Membrane</location>
    </subcellularLocation>
</comment>
<feature type="chain" id="PRO_5045674430" description="Immunoglobulin domain-containing protein" evidence="7">
    <location>
        <begin position="18"/>
        <end position="306"/>
    </location>
</feature>
<keyword evidence="3 6" id="KW-0472">Membrane</keyword>
<dbReference type="SUPFAM" id="SSF48726">
    <property type="entry name" value="Immunoglobulin"/>
    <property type="match status" value="1"/>
</dbReference>
<dbReference type="InterPro" id="IPR036179">
    <property type="entry name" value="Ig-like_dom_sf"/>
</dbReference>
<dbReference type="InterPro" id="IPR015631">
    <property type="entry name" value="CD2/SLAM_rcpt"/>
</dbReference>
<dbReference type="SMART" id="SM00409">
    <property type="entry name" value="IG"/>
    <property type="match status" value="1"/>
</dbReference>
<evidence type="ECO:0000256" key="1">
    <source>
        <dbReference type="ARBA" id="ARBA00004370"/>
    </source>
</evidence>
<dbReference type="InterPro" id="IPR013783">
    <property type="entry name" value="Ig-like_fold"/>
</dbReference>
<evidence type="ECO:0000256" key="3">
    <source>
        <dbReference type="ARBA" id="ARBA00023136"/>
    </source>
</evidence>
<keyword evidence="10" id="KW-1185">Reference proteome</keyword>
<dbReference type="PANTHER" id="PTHR12080:SF56">
    <property type="entry name" value="NATURAL KILLER CELL RECEPTOR 2B4"/>
    <property type="match status" value="1"/>
</dbReference>
<comment type="caution">
    <text evidence="9">The sequence shown here is derived from an EMBL/GenBank/DDBJ whole genome shotgun (WGS) entry which is preliminary data.</text>
</comment>
<feature type="signal peptide" evidence="7">
    <location>
        <begin position="1"/>
        <end position="17"/>
    </location>
</feature>
<dbReference type="Gene3D" id="2.60.40.10">
    <property type="entry name" value="Immunoglobulins"/>
    <property type="match status" value="1"/>
</dbReference>
<feature type="transmembrane region" description="Helical" evidence="6">
    <location>
        <begin position="217"/>
        <end position="236"/>
    </location>
</feature>
<dbReference type="InterPro" id="IPR013106">
    <property type="entry name" value="Ig_V-set"/>
</dbReference>
<dbReference type="PANTHER" id="PTHR12080">
    <property type="entry name" value="SIGNALING LYMPHOCYTIC ACTIVATION MOLECULE"/>
    <property type="match status" value="1"/>
</dbReference>
<evidence type="ECO:0000313" key="9">
    <source>
        <dbReference type="EMBL" id="KAL1280960.1"/>
    </source>
</evidence>
<name>A0ABR3NWT1_9TELE</name>
<evidence type="ECO:0000256" key="5">
    <source>
        <dbReference type="SAM" id="MobiDB-lite"/>
    </source>
</evidence>
<proteinExistence type="predicted"/>
<keyword evidence="6" id="KW-1133">Transmembrane helix</keyword>
<dbReference type="Proteomes" id="UP001558613">
    <property type="component" value="Unassembled WGS sequence"/>
</dbReference>
<keyword evidence="4" id="KW-0325">Glycoprotein</keyword>